<organism evidence="1 2">
    <name type="scientific">Manduca sexta</name>
    <name type="common">Tobacco hawkmoth</name>
    <name type="synonym">Tobacco hornworm</name>
    <dbReference type="NCBI Taxonomy" id="7130"/>
    <lineage>
        <taxon>Eukaryota</taxon>
        <taxon>Metazoa</taxon>
        <taxon>Ecdysozoa</taxon>
        <taxon>Arthropoda</taxon>
        <taxon>Hexapoda</taxon>
        <taxon>Insecta</taxon>
        <taxon>Pterygota</taxon>
        <taxon>Neoptera</taxon>
        <taxon>Endopterygota</taxon>
        <taxon>Lepidoptera</taxon>
        <taxon>Glossata</taxon>
        <taxon>Ditrysia</taxon>
        <taxon>Bombycoidea</taxon>
        <taxon>Sphingidae</taxon>
        <taxon>Sphinginae</taxon>
        <taxon>Sphingini</taxon>
        <taxon>Manduca</taxon>
    </lineage>
</organism>
<protein>
    <submittedName>
        <fullName evidence="1">Uncharacterized protein</fullName>
    </submittedName>
</protein>
<dbReference type="GO" id="GO:0006384">
    <property type="term" value="P:transcription initiation at RNA polymerase III promoter"/>
    <property type="evidence" value="ECO:0007669"/>
    <property type="project" value="InterPro"/>
</dbReference>
<dbReference type="Pfam" id="PF15497">
    <property type="entry name" value="SNAPC5"/>
    <property type="match status" value="1"/>
</dbReference>
<evidence type="ECO:0000313" key="2">
    <source>
        <dbReference type="Proteomes" id="UP000791440"/>
    </source>
</evidence>
<sequence>MAQPKLNQRIAEESQLLAEERWIKEALTKIKNQRNCLQIERLHLESMKGQLKLDADKFQNKSSAPEKPLSDEILGRRMRDSIEFEVPIIDEGCNEELNLDVNNHGFGNLMEGNNFNIEEEEDEDMGDEDLLIDMNMFMNGNRPRGRNM</sequence>
<keyword evidence="2" id="KW-1185">Reference proteome</keyword>
<dbReference type="GO" id="GO:0006366">
    <property type="term" value="P:transcription by RNA polymerase II"/>
    <property type="evidence" value="ECO:0007669"/>
    <property type="project" value="InterPro"/>
</dbReference>
<reference evidence="1" key="1">
    <citation type="journal article" date="2016" name="Insect Biochem. Mol. Biol.">
        <title>Multifaceted biological insights from a draft genome sequence of the tobacco hornworm moth, Manduca sexta.</title>
        <authorList>
            <person name="Kanost M.R."/>
            <person name="Arrese E.L."/>
            <person name="Cao X."/>
            <person name="Chen Y.R."/>
            <person name="Chellapilla S."/>
            <person name="Goldsmith M.R."/>
            <person name="Grosse-Wilde E."/>
            <person name="Heckel D.G."/>
            <person name="Herndon N."/>
            <person name="Jiang H."/>
            <person name="Papanicolaou A."/>
            <person name="Qu J."/>
            <person name="Soulages J.L."/>
            <person name="Vogel H."/>
            <person name="Walters J."/>
            <person name="Waterhouse R.M."/>
            <person name="Ahn S.J."/>
            <person name="Almeida F.C."/>
            <person name="An C."/>
            <person name="Aqrawi P."/>
            <person name="Bretschneider A."/>
            <person name="Bryant W.B."/>
            <person name="Bucks S."/>
            <person name="Chao H."/>
            <person name="Chevignon G."/>
            <person name="Christen J.M."/>
            <person name="Clarke D.F."/>
            <person name="Dittmer N.T."/>
            <person name="Ferguson L.C.F."/>
            <person name="Garavelou S."/>
            <person name="Gordon K.H.J."/>
            <person name="Gunaratna R.T."/>
            <person name="Han Y."/>
            <person name="Hauser F."/>
            <person name="He Y."/>
            <person name="Heidel-Fischer H."/>
            <person name="Hirsh A."/>
            <person name="Hu Y."/>
            <person name="Jiang H."/>
            <person name="Kalra D."/>
            <person name="Klinner C."/>
            <person name="Konig C."/>
            <person name="Kovar C."/>
            <person name="Kroll A.R."/>
            <person name="Kuwar S.S."/>
            <person name="Lee S.L."/>
            <person name="Lehman R."/>
            <person name="Li K."/>
            <person name="Li Z."/>
            <person name="Liang H."/>
            <person name="Lovelace S."/>
            <person name="Lu Z."/>
            <person name="Mansfield J.H."/>
            <person name="McCulloch K.J."/>
            <person name="Mathew T."/>
            <person name="Morton B."/>
            <person name="Muzny D.M."/>
            <person name="Neunemann D."/>
            <person name="Ongeri F."/>
            <person name="Pauchet Y."/>
            <person name="Pu L.L."/>
            <person name="Pyrousis I."/>
            <person name="Rao X.J."/>
            <person name="Redding A."/>
            <person name="Roesel C."/>
            <person name="Sanchez-Gracia A."/>
            <person name="Schaack S."/>
            <person name="Shukla A."/>
            <person name="Tetreau G."/>
            <person name="Wang Y."/>
            <person name="Xiong G.H."/>
            <person name="Traut W."/>
            <person name="Walsh T.K."/>
            <person name="Worley K.C."/>
            <person name="Wu D."/>
            <person name="Wu W."/>
            <person name="Wu Y.Q."/>
            <person name="Zhang X."/>
            <person name="Zou Z."/>
            <person name="Zucker H."/>
            <person name="Briscoe A.D."/>
            <person name="Burmester T."/>
            <person name="Clem R.J."/>
            <person name="Feyereisen R."/>
            <person name="Grimmelikhuijzen C.J.P."/>
            <person name="Hamodrakas S.J."/>
            <person name="Hansson B.S."/>
            <person name="Huguet E."/>
            <person name="Jermiin L.S."/>
            <person name="Lan Q."/>
            <person name="Lehman H.K."/>
            <person name="Lorenzen M."/>
            <person name="Merzendorfer H."/>
            <person name="Michalopoulos I."/>
            <person name="Morton D.B."/>
            <person name="Muthukrishnan S."/>
            <person name="Oakeshott J.G."/>
            <person name="Palmer W."/>
            <person name="Park Y."/>
            <person name="Passarelli A.L."/>
            <person name="Rozas J."/>
            <person name="Schwartz L.M."/>
            <person name="Smith W."/>
            <person name="Southgate A."/>
            <person name="Vilcinskas A."/>
            <person name="Vogt R."/>
            <person name="Wang P."/>
            <person name="Werren J."/>
            <person name="Yu X.Q."/>
            <person name="Zhou J.J."/>
            <person name="Brown S.J."/>
            <person name="Scherer S.E."/>
            <person name="Richards S."/>
            <person name="Blissard G.W."/>
        </authorList>
    </citation>
    <scope>NUCLEOTIDE SEQUENCE</scope>
</reference>
<name>A0A921Z5F6_MANSE</name>
<reference evidence="1" key="2">
    <citation type="submission" date="2020-12" db="EMBL/GenBank/DDBJ databases">
        <authorList>
            <person name="Kanost M."/>
        </authorList>
    </citation>
    <scope>NUCLEOTIDE SEQUENCE</scope>
</reference>
<evidence type="ECO:0000313" key="1">
    <source>
        <dbReference type="EMBL" id="KAG6451350.1"/>
    </source>
</evidence>
<dbReference type="EMBL" id="JH668405">
    <property type="protein sequence ID" value="KAG6451350.1"/>
    <property type="molecule type" value="Genomic_DNA"/>
</dbReference>
<proteinExistence type="predicted"/>
<dbReference type="Proteomes" id="UP000791440">
    <property type="component" value="Unassembled WGS sequence"/>
</dbReference>
<comment type="caution">
    <text evidence="1">The sequence shown here is derived from an EMBL/GenBank/DDBJ whole genome shotgun (WGS) entry which is preliminary data.</text>
</comment>
<accession>A0A921Z5F6</accession>
<gene>
    <name evidence="1" type="ORF">O3G_MSEX007073</name>
</gene>
<dbReference type="GO" id="GO:0005634">
    <property type="term" value="C:nucleus"/>
    <property type="evidence" value="ECO:0007669"/>
    <property type="project" value="InterPro"/>
</dbReference>
<dbReference type="AlphaFoldDB" id="A0A921Z5F6"/>
<dbReference type="OrthoDB" id="8115220at2759"/>
<dbReference type="InterPro" id="IPR029138">
    <property type="entry name" value="SNAPC5"/>
</dbReference>